<feature type="compositionally biased region" description="Polar residues" evidence="4">
    <location>
        <begin position="381"/>
        <end position="395"/>
    </location>
</feature>
<organism evidence="6 7">
    <name type="scientific">Megalurothrips usitatus</name>
    <name type="common">bean blossom thrips</name>
    <dbReference type="NCBI Taxonomy" id="439358"/>
    <lineage>
        <taxon>Eukaryota</taxon>
        <taxon>Metazoa</taxon>
        <taxon>Ecdysozoa</taxon>
        <taxon>Arthropoda</taxon>
        <taxon>Hexapoda</taxon>
        <taxon>Insecta</taxon>
        <taxon>Pterygota</taxon>
        <taxon>Neoptera</taxon>
        <taxon>Paraneoptera</taxon>
        <taxon>Thysanoptera</taxon>
        <taxon>Terebrantia</taxon>
        <taxon>Thripoidea</taxon>
        <taxon>Thripidae</taxon>
        <taxon>Megalurothrips</taxon>
    </lineage>
</organism>
<feature type="region of interest" description="Disordered" evidence="4">
    <location>
        <begin position="571"/>
        <end position="596"/>
    </location>
</feature>
<dbReference type="PANTHER" id="PTHR15326">
    <property type="entry name" value="SPERMATOGENESIS-ASSOCIATED PROTEIN 2/TAMOZHENNIC"/>
    <property type="match status" value="1"/>
</dbReference>
<gene>
    <name evidence="6" type="ORF">ONE63_010667</name>
</gene>
<dbReference type="AlphaFoldDB" id="A0AAV7XHR8"/>
<dbReference type="GO" id="GO:0008270">
    <property type="term" value="F:zinc ion binding"/>
    <property type="evidence" value="ECO:0007669"/>
    <property type="project" value="UniProtKB-KW"/>
</dbReference>
<evidence type="ECO:0000313" key="6">
    <source>
        <dbReference type="EMBL" id="KAJ1524137.1"/>
    </source>
</evidence>
<proteinExistence type="predicted"/>
<evidence type="ECO:0000256" key="3">
    <source>
        <dbReference type="ARBA" id="ARBA00022833"/>
    </source>
</evidence>
<dbReference type="EMBL" id="JAPTSV010000009">
    <property type="protein sequence ID" value="KAJ1524137.1"/>
    <property type="molecule type" value="Genomic_DNA"/>
</dbReference>
<keyword evidence="7" id="KW-1185">Reference proteome</keyword>
<dbReference type="InterPro" id="IPR001876">
    <property type="entry name" value="Znf_RanBP2"/>
</dbReference>
<evidence type="ECO:0000256" key="2">
    <source>
        <dbReference type="ARBA" id="ARBA00022771"/>
    </source>
</evidence>
<keyword evidence="1" id="KW-0479">Metal-binding</keyword>
<reference evidence="6" key="1">
    <citation type="submission" date="2022-12" db="EMBL/GenBank/DDBJ databases">
        <title>Chromosome-level genome assembly of the bean flower thrips Megalurothrips usitatus.</title>
        <authorList>
            <person name="Ma L."/>
            <person name="Liu Q."/>
            <person name="Li H."/>
            <person name="Cai W."/>
        </authorList>
    </citation>
    <scope>NUCLEOTIDE SEQUENCE</scope>
    <source>
        <strain evidence="6">Cailab_2022a</strain>
    </source>
</reference>
<feature type="domain" description="RanBP2-type" evidence="5">
    <location>
        <begin position="636"/>
        <end position="655"/>
    </location>
</feature>
<keyword evidence="3" id="KW-0862">Zinc</keyword>
<name>A0AAV7XHR8_9NEOP</name>
<feature type="compositionally biased region" description="Basic and acidic residues" evidence="4">
    <location>
        <begin position="582"/>
        <end position="596"/>
    </location>
</feature>
<dbReference type="InterPro" id="IPR036443">
    <property type="entry name" value="Znf_RanBP2_sf"/>
</dbReference>
<dbReference type="InterPro" id="IPR036339">
    <property type="entry name" value="PUB-like_dom_sf"/>
</dbReference>
<dbReference type="Gene3D" id="2.30.30.380">
    <property type="entry name" value="Zn-finger domain of Sec23/24"/>
    <property type="match status" value="1"/>
</dbReference>
<protein>
    <recommendedName>
        <fullName evidence="5">RanBP2-type domain-containing protein</fullName>
    </recommendedName>
</protein>
<dbReference type="SMART" id="SM00547">
    <property type="entry name" value="ZnF_RBZ"/>
    <property type="match status" value="2"/>
</dbReference>
<feature type="region of interest" description="Disordered" evidence="4">
    <location>
        <begin position="361"/>
        <end position="474"/>
    </location>
</feature>
<dbReference type="SUPFAM" id="SSF143503">
    <property type="entry name" value="PUG domain-like"/>
    <property type="match status" value="1"/>
</dbReference>
<accession>A0AAV7XHR8</accession>
<dbReference type="SUPFAM" id="SSF90209">
    <property type="entry name" value="Ran binding protein zinc finger-like"/>
    <property type="match status" value="1"/>
</dbReference>
<evidence type="ECO:0000256" key="1">
    <source>
        <dbReference type="ARBA" id="ARBA00022723"/>
    </source>
</evidence>
<dbReference type="Gene3D" id="1.20.58.2190">
    <property type="match status" value="1"/>
</dbReference>
<sequence>MDPHVLARAEELSLQINRLHVSYLQADESPQKIEQRTKLENYIRKYLCLVAHGRKFIFPETAEILRRSVEVKGSFSAYRASTAWNAIARYAANIVAQPWRKEFRVIKTFSGFYMHDVEENLAYAERLLDCMGYRRLDHSSLVLEQPIDLDAVINVSRDAIVAFVECQIMKEIWEGVYPQFECSWLEILNFRESHIGSPESAIKSFSYMYHQNCFPPQQMLSAGVPHDSFLSNPRFQHHSPQSNCLYGPMVSPHMNVPYYGYASYPACALPAQPRFACVVNPQQMMGYSVSPASYNQHAKSPAQVLPLNGYNYSHSSGMPSSSGHNGYVIPQSASNVPQSYNCVVPTGQLIELDTNSAVAPLSRPSRISMPPGDDTKHMASRNGNNVGSSERSGNLYSDVALCERESPTSARSDSKSTRPTTLDDLKPRKNGIHNDHMSPSGEEPYTRVDKHGANKQTPRHSARKSGGPVAPMQDGTGTWESWDYVYRNLASQGYNKDVGERGDILHSTFPRRGSIGSAGSSPIVNSTVVRNSRNVQDIDVPDTLGHPSHLSQLSDGIQSLRLKFDDPSSGRGLDTVDTARNGIRDPKGISAKEKMGGKSANAANKFVARDPKREADATFSSILKNGNAEDEVIEFWECVFCTYHNKHGTCVCEMCGKSRQPGNEEKPLISGGRECPKCTLVNARGVVSCEACNESLKNSPTYI</sequence>
<feature type="compositionally biased region" description="Basic and acidic residues" evidence="4">
    <location>
        <begin position="401"/>
        <end position="436"/>
    </location>
</feature>
<dbReference type="GO" id="GO:0005737">
    <property type="term" value="C:cytoplasm"/>
    <property type="evidence" value="ECO:0007669"/>
    <property type="project" value="TreeGrafter"/>
</dbReference>
<evidence type="ECO:0000256" key="4">
    <source>
        <dbReference type="SAM" id="MobiDB-lite"/>
    </source>
</evidence>
<comment type="caution">
    <text evidence="6">The sequence shown here is derived from an EMBL/GenBank/DDBJ whole genome shotgun (WGS) entry which is preliminary data.</text>
</comment>
<keyword evidence="2" id="KW-0863">Zinc-finger</keyword>
<dbReference type="PANTHER" id="PTHR15326:SF2">
    <property type="entry name" value="PROTEIN TAMOZHENNIC"/>
    <property type="match status" value="1"/>
</dbReference>
<dbReference type="Proteomes" id="UP001075354">
    <property type="component" value="Chromosome 9"/>
</dbReference>
<dbReference type="PROSITE" id="PS01358">
    <property type="entry name" value="ZF_RANBP2_1"/>
    <property type="match status" value="1"/>
</dbReference>
<dbReference type="InterPro" id="IPR048839">
    <property type="entry name" value="SPATA2_PUB-like"/>
</dbReference>
<dbReference type="Pfam" id="PF21388">
    <property type="entry name" value="SPATA2_PUB-like"/>
    <property type="match status" value="1"/>
</dbReference>
<evidence type="ECO:0000313" key="7">
    <source>
        <dbReference type="Proteomes" id="UP001075354"/>
    </source>
</evidence>
<evidence type="ECO:0000259" key="5">
    <source>
        <dbReference type="PROSITE" id="PS01358"/>
    </source>
</evidence>